<feature type="region of interest" description="Disordered" evidence="1">
    <location>
        <begin position="138"/>
        <end position="165"/>
    </location>
</feature>
<dbReference type="OrthoDB" id="5871167at2759"/>
<dbReference type="Gene3D" id="2.30.42.10">
    <property type="match status" value="1"/>
</dbReference>
<evidence type="ECO:0000313" key="3">
    <source>
        <dbReference type="Proteomes" id="UP000053660"/>
    </source>
</evidence>
<accession>A0A0B1S1E9</accession>
<protein>
    <recommendedName>
        <fullName evidence="4">PDZ domain-containing protein</fullName>
    </recommendedName>
</protein>
<organism evidence="2 3">
    <name type="scientific">Oesophagostomum dentatum</name>
    <name type="common">Nodular worm</name>
    <dbReference type="NCBI Taxonomy" id="61180"/>
    <lineage>
        <taxon>Eukaryota</taxon>
        <taxon>Metazoa</taxon>
        <taxon>Ecdysozoa</taxon>
        <taxon>Nematoda</taxon>
        <taxon>Chromadorea</taxon>
        <taxon>Rhabditida</taxon>
        <taxon>Rhabditina</taxon>
        <taxon>Rhabditomorpha</taxon>
        <taxon>Strongyloidea</taxon>
        <taxon>Strongylidae</taxon>
        <taxon>Oesophagostomum</taxon>
    </lineage>
</organism>
<sequence length="329" mass="35484">MNTATTASSASSEAVSEDHSPIRVQCKWPSIAIMGQAQSSKSQMGQPSGTRTPPAGPTAPNALATRPTTAKPGKVVPSQATQPQLRHIRTAIAPPGASTYIAVPAPPTRSICTAVPAPPTRSICTAVPAPPTKSICTAIPTPPSPSTTSSSVSSGGSGTIRSTPTLIPSIPLERERNFKRKKGFEYLLVTIEFQKGKKFGLGMVHTENRVLVNQVDDNSMCTNVMKCFDRICDVEGVPVTDKELCKKQIVKGLKKDHKVSLAVERPITKDRMTQVQNLLNMMKDQPPSVVLELDVKEILARYNQRLKGGTVKKQVCGHTFYRFFLGQRG</sequence>
<feature type="region of interest" description="Disordered" evidence="1">
    <location>
        <begin position="1"/>
        <end position="84"/>
    </location>
</feature>
<feature type="compositionally biased region" description="Low complexity" evidence="1">
    <location>
        <begin position="146"/>
        <end position="165"/>
    </location>
</feature>
<evidence type="ECO:0000313" key="2">
    <source>
        <dbReference type="EMBL" id="KHJ79143.1"/>
    </source>
</evidence>
<keyword evidence="3" id="KW-1185">Reference proteome</keyword>
<evidence type="ECO:0008006" key="4">
    <source>
        <dbReference type="Google" id="ProtNLM"/>
    </source>
</evidence>
<dbReference type="EMBL" id="KN606733">
    <property type="protein sequence ID" value="KHJ79143.1"/>
    <property type="molecule type" value="Genomic_DNA"/>
</dbReference>
<dbReference type="InterPro" id="IPR036034">
    <property type="entry name" value="PDZ_sf"/>
</dbReference>
<gene>
    <name evidence="2" type="ORF">OESDEN_21219</name>
</gene>
<reference evidence="2 3" key="1">
    <citation type="submission" date="2014-03" db="EMBL/GenBank/DDBJ databases">
        <title>Draft genome of the hookworm Oesophagostomum dentatum.</title>
        <authorList>
            <person name="Mitreva M."/>
        </authorList>
    </citation>
    <scope>NUCLEOTIDE SEQUENCE [LARGE SCALE GENOMIC DNA]</scope>
    <source>
        <strain evidence="2 3">OD-Hann</strain>
    </source>
</reference>
<dbReference type="InterPro" id="IPR040264">
    <property type="entry name" value="T15H9.4-like"/>
</dbReference>
<dbReference type="PANTHER" id="PTHR31327:SF6">
    <property type="entry name" value="PDZ DOMAIN-CONTAINING PROTEIN"/>
    <property type="match status" value="1"/>
</dbReference>
<dbReference type="PANTHER" id="PTHR31327">
    <property type="entry name" value="SPERM MEIOSIS PDZ DOMAIN CONTAINING PROTEINS-RELATED"/>
    <property type="match status" value="1"/>
</dbReference>
<feature type="compositionally biased region" description="Polar residues" evidence="1">
    <location>
        <begin position="36"/>
        <end position="49"/>
    </location>
</feature>
<feature type="compositionally biased region" description="Low complexity" evidence="1">
    <location>
        <begin position="50"/>
        <end position="65"/>
    </location>
</feature>
<dbReference type="AlphaFoldDB" id="A0A0B1S1E9"/>
<proteinExistence type="predicted"/>
<feature type="compositionally biased region" description="Low complexity" evidence="1">
    <location>
        <begin position="1"/>
        <end position="12"/>
    </location>
</feature>
<evidence type="ECO:0000256" key="1">
    <source>
        <dbReference type="SAM" id="MobiDB-lite"/>
    </source>
</evidence>
<dbReference type="SUPFAM" id="SSF50156">
    <property type="entry name" value="PDZ domain-like"/>
    <property type="match status" value="1"/>
</dbReference>
<dbReference type="Proteomes" id="UP000053660">
    <property type="component" value="Unassembled WGS sequence"/>
</dbReference>
<name>A0A0B1S1E9_OESDE</name>